<protein>
    <submittedName>
        <fullName evidence="2">Transcriptional regulator</fullName>
    </submittedName>
</protein>
<feature type="compositionally biased region" description="Gly residues" evidence="1">
    <location>
        <begin position="42"/>
        <end position="52"/>
    </location>
</feature>
<feature type="non-terminal residue" evidence="2">
    <location>
        <position position="1"/>
    </location>
</feature>
<proteinExistence type="predicted"/>
<reference evidence="2" key="1">
    <citation type="submission" date="2020-02" db="EMBL/GenBank/DDBJ databases">
        <authorList>
            <person name="Meier V. D."/>
        </authorList>
    </citation>
    <scope>NUCLEOTIDE SEQUENCE</scope>
    <source>
        <strain evidence="2">AVDCRST_MAG65</strain>
    </source>
</reference>
<feature type="compositionally biased region" description="Low complexity" evidence="1">
    <location>
        <begin position="233"/>
        <end position="242"/>
    </location>
</feature>
<accession>A0A6J4S4I3</accession>
<feature type="region of interest" description="Disordered" evidence="1">
    <location>
        <begin position="33"/>
        <end position="55"/>
    </location>
</feature>
<dbReference type="AlphaFoldDB" id="A0A6J4S4I3"/>
<evidence type="ECO:0000256" key="1">
    <source>
        <dbReference type="SAM" id="MobiDB-lite"/>
    </source>
</evidence>
<organism evidence="2">
    <name type="scientific">uncultured Solirubrobacteraceae bacterium</name>
    <dbReference type="NCBI Taxonomy" id="1162706"/>
    <lineage>
        <taxon>Bacteria</taxon>
        <taxon>Bacillati</taxon>
        <taxon>Actinomycetota</taxon>
        <taxon>Thermoleophilia</taxon>
        <taxon>Solirubrobacterales</taxon>
        <taxon>Solirubrobacteraceae</taxon>
        <taxon>environmental samples</taxon>
    </lineage>
</organism>
<evidence type="ECO:0000313" key="2">
    <source>
        <dbReference type="EMBL" id="CAA9484726.1"/>
    </source>
</evidence>
<feature type="non-terminal residue" evidence="2">
    <location>
        <position position="242"/>
    </location>
</feature>
<gene>
    <name evidence="2" type="ORF">AVDCRST_MAG65-1660</name>
</gene>
<feature type="compositionally biased region" description="Basic residues" evidence="1">
    <location>
        <begin position="143"/>
        <end position="154"/>
    </location>
</feature>
<sequence length="242" mass="25709">VANAHAPGRSGPPDPFGVHLLALRRVLALAEGRGPVRRRSPRGGGLPHGGGARPPCQHVVVDGGALLAGARLRGLSRAPGRRARGVPPVGPSGLRRHRRRCRPVVLARPQPVRVGGGRRPRQRGGDRPARLARRRRDGGGGHRGGRARARRRHRPDGVLRVLPAPPADAARRARGDRGVAVAGGALAPRPHRRLDARHRPLGGTSAPDGDPGDEARAPSWRRHAGDRRRDALRGGQARLLPP</sequence>
<dbReference type="EMBL" id="CADCVL010000281">
    <property type="protein sequence ID" value="CAA9484726.1"/>
    <property type="molecule type" value="Genomic_DNA"/>
</dbReference>
<feature type="compositionally biased region" description="Low complexity" evidence="1">
    <location>
        <begin position="178"/>
        <end position="188"/>
    </location>
</feature>
<feature type="region of interest" description="Disordered" evidence="1">
    <location>
        <begin position="108"/>
        <end position="242"/>
    </location>
</feature>
<feature type="compositionally biased region" description="Basic residues" evidence="1">
    <location>
        <begin position="189"/>
        <end position="200"/>
    </location>
</feature>
<name>A0A6J4S4I3_9ACTN</name>